<reference evidence="1" key="1">
    <citation type="submission" date="2019-10" db="EMBL/GenBank/DDBJ databases">
        <authorList>
            <consortium name="DOE Joint Genome Institute"/>
            <person name="Kuo A."/>
            <person name="Miyauchi S."/>
            <person name="Kiss E."/>
            <person name="Drula E."/>
            <person name="Kohler A."/>
            <person name="Sanchez-Garcia M."/>
            <person name="Andreopoulos B."/>
            <person name="Barry K.W."/>
            <person name="Bonito G."/>
            <person name="Buee M."/>
            <person name="Carver A."/>
            <person name="Chen C."/>
            <person name="Cichocki N."/>
            <person name="Clum A."/>
            <person name="Culley D."/>
            <person name="Crous P.W."/>
            <person name="Fauchery L."/>
            <person name="Girlanda M."/>
            <person name="Hayes R."/>
            <person name="Keri Z."/>
            <person name="LaButti K."/>
            <person name="Lipzen A."/>
            <person name="Lombard V."/>
            <person name="Magnuson J."/>
            <person name="Maillard F."/>
            <person name="Morin E."/>
            <person name="Murat C."/>
            <person name="Nolan M."/>
            <person name="Ohm R."/>
            <person name="Pangilinan J."/>
            <person name="Pereira M."/>
            <person name="Perotto S."/>
            <person name="Peter M."/>
            <person name="Riley R."/>
            <person name="Sitrit Y."/>
            <person name="Stielow B."/>
            <person name="Szollosi G."/>
            <person name="Zifcakova L."/>
            <person name="Stursova M."/>
            <person name="Spatafora J.W."/>
            <person name="Tedersoo L."/>
            <person name="Vaario L.-M."/>
            <person name="Yamada A."/>
            <person name="Yan M."/>
            <person name="Wang P."/>
            <person name="Xu J."/>
            <person name="Bruns T."/>
            <person name="Baldrian P."/>
            <person name="Vilgalys R."/>
            <person name="Henrissat B."/>
            <person name="Grigoriev I.V."/>
            <person name="Hibbett D."/>
            <person name="Nagy L.G."/>
            <person name="Martin F.M."/>
        </authorList>
    </citation>
    <scope>NUCLEOTIDE SEQUENCE</scope>
    <source>
        <strain evidence="1">BED1</strain>
    </source>
</reference>
<dbReference type="Proteomes" id="UP001194468">
    <property type="component" value="Unassembled WGS sequence"/>
</dbReference>
<protein>
    <submittedName>
        <fullName evidence="1">Uncharacterized protein</fullName>
    </submittedName>
</protein>
<evidence type="ECO:0000313" key="2">
    <source>
        <dbReference type="Proteomes" id="UP001194468"/>
    </source>
</evidence>
<comment type="caution">
    <text evidence="1">The sequence shown here is derived from an EMBL/GenBank/DDBJ whole genome shotgun (WGS) entry which is preliminary data.</text>
</comment>
<sequence length="224" mass="25111">QILCITCDNASSNTVMVDTLSGELPNYGGRAGHARCFLHTTNLVAKCLLRAFDVKRGNRLADVELTGEEIRMFREMDEMAEAELEDDVGDDAVDDNLEGLVDEIDQLSPEERKELRTSIRPVQLALAKASVTSAILISPYNPSTTLFATLLILHFRSPLLSHKARYYPTILILRLRAPDLYMSRVMFASWPLSYTCTHSYAYPPVTTQLMFASCYPVEPAYILV</sequence>
<dbReference type="EMBL" id="WHUW01000046">
    <property type="protein sequence ID" value="KAF8431817.1"/>
    <property type="molecule type" value="Genomic_DNA"/>
</dbReference>
<proteinExistence type="predicted"/>
<name>A0AAD4BJH5_BOLED</name>
<feature type="non-terminal residue" evidence="1">
    <location>
        <position position="1"/>
    </location>
</feature>
<dbReference type="AlphaFoldDB" id="A0AAD4BJH5"/>
<organism evidence="1 2">
    <name type="scientific">Boletus edulis BED1</name>
    <dbReference type="NCBI Taxonomy" id="1328754"/>
    <lineage>
        <taxon>Eukaryota</taxon>
        <taxon>Fungi</taxon>
        <taxon>Dikarya</taxon>
        <taxon>Basidiomycota</taxon>
        <taxon>Agaricomycotina</taxon>
        <taxon>Agaricomycetes</taxon>
        <taxon>Agaricomycetidae</taxon>
        <taxon>Boletales</taxon>
        <taxon>Boletineae</taxon>
        <taxon>Boletaceae</taxon>
        <taxon>Boletoideae</taxon>
        <taxon>Boletus</taxon>
    </lineage>
</organism>
<evidence type="ECO:0000313" key="1">
    <source>
        <dbReference type="EMBL" id="KAF8431817.1"/>
    </source>
</evidence>
<reference evidence="1" key="2">
    <citation type="journal article" date="2020" name="Nat. Commun.">
        <title>Large-scale genome sequencing of mycorrhizal fungi provides insights into the early evolution of symbiotic traits.</title>
        <authorList>
            <person name="Miyauchi S."/>
            <person name="Kiss E."/>
            <person name="Kuo A."/>
            <person name="Drula E."/>
            <person name="Kohler A."/>
            <person name="Sanchez-Garcia M."/>
            <person name="Morin E."/>
            <person name="Andreopoulos B."/>
            <person name="Barry K.W."/>
            <person name="Bonito G."/>
            <person name="Buee M."/>
            <person name="Carver A."/>
            <person name="Chen C."/>
            <person name="Cichocki N."/>
            <person name="Clum A."/>
            <person name="Culley D."/>
            <person name="Crous P.W."/>
            <person name="Fauchery L."/>
            <person name="Girlanda M."/>
            <person name="Hayes R.D."/>
            <person name="Keri Z."/>
            <person name="LaButti K."/>
            <person name="Lipzen A."/>
            <person name="Lombard V."/>
            <person name="Magnuson J."/>
            <person name="Maillard F."/>
            <person name="Murat C."/>
            <person name="Nolan M."/>
            <person name="Ohm R.A."/>
            <person name="Pangilinan J."/>
            <person name="Pereira M.F."/>
            <person name="Perotto S."/>
            <person name="Peter M."/>
            <person name="Pfister S."/>
            <person name="Riley R."/>
            <person name="Sitrit Y."/>
            <person name="Stielow J.B."/>
            <person name="Szollosi G."/>
            <person name="Zifcakova L."/>
            <person name="Stursova M."/>
            <person name="Spatafora J.W."/>
            <person name="Tedersoo L."/>
            <person name="Vaario L.M."/>
            <person name="Yamada A."/>
            <person name="Yan M."/>
            <person name="Wang P."/>
            <person name="Xu J."/>
            <person name="Bruns T."/>
            <person name="Baldrian P."/>
            <person name="Vilgalys R."/>
            <person name="Dunand C."/>
            <person name="Henrissat B."/>
            <person name="Grigoriev I.V."/>
            <person name="Hibbett D."/>
            <person name="Nagy L.G."/>
            <person name="Martin F.M."/>
        </authorList>
    </citation>
    <scope>NUCLEOTIDE SEQUENCE</scope>
    <source>
        <strain evidence="1">BED1</strain>
    </source>
</reference>
<accession>A0AAD4BJH5</accession>
<gene>
    <name evidence="1" type="ORF">L210DRAFT_3415341</name>
</gene>
<keyword evidence="2" id="KW-1185">Reference proteome</keyword>